<dbReference type="PANTHER" id="PTHR39518">
    <property type="entry name" value="UPF0215 PROTEIN MJ1150"/>
    <property type="match status" value="1"/>
</dbReference>
<proteinExistence type="inferred from homology"/>
<accession>M0AW90</accession>
<reference evidence="3 4" key="1">
    <citation type="journal article" date="2014" name="PLoS Genet.">
        <title>Phylogenetically driven sequencing of extremely halophilic archaea reveals strategies for static and dynamic osmo-response.</title>
        <authorList>
            <person name="Becker E.A."/>
            <person name="Seitzer P.M."/>
            <person name="Tritt A."/>
            <person name="Larsen D."/>
            <person name="Krusor M."/>
            <person name="Yao A.I."/>
            <person name="Wu D."/>
            <person name="Madern D."/>
            <person name="Eisen J.A."/>
            <person name="Darling A.E."/>
            <person name="Facciotti M.T."/>
        </authorList>
    </citation>
    <scope>NUCLEOTIDE SEQUENCE [LARGE SCALE GENOMIC DNA]</scope>
    <source>
        <strain evidence="3 4">JCM 10990</strain>
    </source>
</reference>
<feature type="region of interest" description="Disordered" evidence="2">
    <location>
        <begin position="36"/>
        <end position="59"/>
    </location>
</feature>
<comment type="caution">
    <text evidence="3">The sequence shown here is derived from an EMBL/GenBank/DDBJ whole genome shotgun (WGS) entry which is preliminary data.</text>
</comment>
<gene>
    <name evidence="3" type="ORF">C482_06417</name>
</gene>
<dbReference type="HAMAP" id="MF_00582">
    <property type="entry name" value="UPF0215"/>
    <property type="match status" value="1"/>
</dbReference>
<evidence type="ECO:0000313" key="4">
    <source>
        <dbReference type="Proteomes" id="UP000011693"/>
    </source>
</evidence>
<dbReference type="Pfam" id="PF01949">
    <property type="entry name" value="Endo_dU"/>
    <property type="match status" value="1"/>
</dbReference>
<dbReference type="Proteomes" id="UP000011693">
    <property type="component" value="Unassembled WGS sequence"/>
</dbReference>
<comment type="similarity">
    <text evidence="1">Belongs to the UPF0215 family.</text>
</comment>
<name>M0AW90_9EURY</name>
<organism evidence="3 4">
    <name type="scientific">Natrialba chahannaoensis JCM 10990</name>
    <dbReference type="NCBI Taxonomy" id="1227492"/>
    <lineage>
        <taxon>Archaea</taxon>
        <taxon>Methanobacteriati</taxon>
        <taxon>Methanobacteriota</taxon>
        <taxon>Stenosarchaea group</taxon>
        <taxon>Halobacteria</taxon>
        <taxon>Halobacteriales</taxon>
        <taxon>Natrialbaceae</taxon>
        <taxon>Natrialba</taxon>
    </lineage>
</organism>
<protein>
    <recommendedName>
        <fullName evidence="1">UPF0215 protein C482_06417</fullName>
    </recommendedName>
</protein>
<dbReference type="AlphaFoldDB" id="M0AW90"/>
<dbReference type="PANTHER" id="PTHR39518:SF2">
    <property type="entry name" value="UPF0215 PROTEIN MJ1150"/>
    <property type="match status" value="1"/>
</dbReference>
<dbReference type="PATRIC" id="fig|1227492.4.peg.1244"/>
<evidence type="ECO:0000313" key="3">
    <source>
        <dbReference type="EMBL" id="ELZ01664.1"/>
    </source>
</evidence>
<evidence type="ECO:0000256" key="2">
    <source>
        <dbReference type="SAM" id="MobiDB-lite"/>
    </source>
</evidence>
<dbReference type="RefSeq" id="WP_006166670.1">
    <property type="nucleotide sequence ID" value="NZ_AOIN01000043.1"/>
</dbReference>
<dbReference type="OrthoDB" id="15207at2157"/>
<dbReference type="EMBL" id="AOIN01000043">
    <property type="protein sequence ID" value="ELZ01664.1"/>
    <property type="molecule type" value="Genomic_DNA"/>
</dbReference>
<dbReference type="Gene3D" id="3.30.2170.10">
    <property type="entry name" value="archaeoglobus fulgidus dsm 4304 superfamily"/>
    <property type="match status" value="1"/>
</dbReference>
<dbReference type="STRING" id="1227492.C482_06417"/>
<keyword evidence="4" id="KW-1185">Reference proteome</keyword>
<sequence>MKAGVRALGIAESYRGRREHERREQCRRGRCQCARDAASDNDSRGNGDSGGSDDNTGVVHRSKSTLAGAVVRADRVVDGLAYGNCTVGGIDATDAVCSLLATACRPDVRYVLLGAIAPAWYNILDLSRIQEAAERPVLVVTFEASPGLEDNLREAFSGEVLQHRLAVYRRLPPRTEVTVNDETVYARWLGCDREEAVSVIRAFTPVGGRPEPIRVARLAARAGDSYRQSPKDDHD</sequence>
<dbReference type="InterPro" id="IPR002802">
    <property type="entry name" value="Endo_dU"/>
</dbReference>
<evidence type="ECO:0000256" key="1">
    <source>
        <dbReference type="HAMAP-Rule" id="MF_00582"/>
    </source>
</evidence>